<dbReference type="EMBL" id="GGFL01012762">
    <property type="protein sequence ID" value="MBW76940.1"/>
    <property type="molecule type" value="Transcribed_RNA"/>
</dbReference>
<name>A0A2M4DH95_ANODA</name>
<sequence length="89" mass="9761">MLLPLAILLTGPWWLLMKIGAANNNKKNKNNTSWPFYSPFQQQRHTILASGALTQTLLPSYKQPLCKNNQKAGSKTTPPPTATGENALA</sequence>
<evidence type="ECO:0000256" key="2">
    <source>
        <dbReference type="SAM" id="SignalP"/>
    </source>
</evidence>
<accession>A0A2M4DH95</accession>
<feature type="compositionally biased region" description="Polar residues" evidence="1">
    <location>
        <begin position="66"/>
        <end position="76"/>
    </location>
</feature>
<keyword evidence="2" id="KW-0732">Signal</keyword>
<feature type="chain" id="PRO_5014954250" evidence="2">
    <location>
        <begin position="22"/>
        <end position="89"/>
    </location>
</feature>
<proteinExistence type="predicted"/>
<protein>
    <submittedName>
        <fullName evidence="3">Putative secreted protein</fullName>
    </submittedName>
</protein>
<feature type="region of interest" description="Disordered" evidence="1">
    <location>
        <begin position="65"/>
        <end position="89"/>
    </location>
</feature>
<organism evidence="3">
    <name type="scientific">Anopheles darlingi</name>
    <name type="common">Mosquito</name>
    <dbReference type="NCBI Taxonomy" id="43151"/>
    <lineage>
        <taxon>Eukaryota</taxon>
        <taxon>Metazoa</taxon>
        <taxon>Ecdysozoa</taxon>
        <taxon>Arthropoda</taxon>
        <taxon>Hexapoda</taxon>
        <taxon>Insecta</taxon>
        <taxon>Pterygota</taxon>
        <taxon>Neoptera</taxon>
        <taxon>Endopterygota</taxon>
        <taxon>Diptera</taxon>
        <taxon>Nematocera</taxon>
        <taxon>Culicoidea</taxon>
        <taxon>Culicidae</taxon>
        <taxon>Anophelinae</taxon>
        <taxon>Anopheles</taxon>
    </lineage>
</organism>
<reference evidence="3" key="1">
    <citation type="submission" date="2018-01" db="EMBL/GenBank/DDBJ databases">
        <title>An insight into the sialome of Amazonian anophelines.</title>
        <authorList>
            <person name="Ribeiro J.M."/>
            <person name="Scarpassa V."/>
            <person name="Calvo E."/>
        </authorList>
    </citation>
    <scope>NUCLEOTIDE SEQUENCE</scope>
</reference>
<evidence type="ECO:0000256" key="1">
    <source>
        <dbReference type="SAM" id="MobiDB-lite"/>
    </source>
</evidence>
<feature type="signal peptide" evidence="2">
    <location>
        <begin position="1"/>
        <end position="21"/>
    </location>
</feature>
<dbReference type="AlphaFoldDB" id="A0A2M4DH95"/>
<evidence type="ECO:0000313" key="3">
    <source>
        <dbReference type="EMBL" id="MBW76940.1"/>
    </source>
</evidence>